<feature type="domain" description="DUF6594" evidence="2">
    <location>
        <begin position="5"/>
        <end position="184"/>
    </location>
</feature>
<gene>
    <name evidence="3" type="ORF">SLS56_006400</name>
</gene>
<keyword evidence="4" id="KW-1185">Reference proteome</keyword>
<dbReference type="Proteomes" id="UP001521116">
    <property type="component" value="Unassembled WGS sequence"/>
</dbReference>
<feature type="transmembrane region" description="Helical" evidence="1">
    <location>
        <begin position="113"/>
        <end position="135"/>
    </location>
</feature>
<keyword evidence="1" id="KW-1133">Transmembrane helix</keyword>
<dbReference type="InterPro" id="IPR046529">
    <property type="entry name" value="DUF6594"/>
</dbReference>
<dbReference type="Pfam" id="PF20237">
    <property type="entry name" value="DUF6594"/>
    <property type="match status" value="1"/>
</dbReference>
<reference evidence="3 4" key="1">
    <citation type="submission" date="2024-02" db="EMBL/GenBank/DDBJ databases">
        <title>De novo assembly and annotation of 12 fungi associated with fruit tree decline syndrome in Ontario, Canada.</title>
        <authorList>
            <person name="Sulman M."/>
            <person name="Ellouze W."/>
            <person name="Ilyukhin E."/>
        </authorList>
    </citation>
    <scope>NUCLEOTIDE SEQUENCE [LARGE SCALE GENOMIC DNA]</scope>
    <source>
        <strain evidence="3 4">M1-105</strain>
    </source>
</reference>
<evidence type="ECO:0000313" key="3">
    <source>
        <dbReference type="EMBL" id="KAL1627267.1"/>
    </source>
</evidence>
<keyword evidence="1" id="KW-0812">Transmembrane</keyword>
<keyword evidence="1" id="KW-0472">Membrane</keyword>
<feature type="transmembrane region" description="Helical" evidence="1">
    <location>
        <begin position="141"/>
        <end position="160"/>
    </location>
</feature>
<feature type="transmembrane region" description="Helical" evidence="1">
    <location>
        <begin position="172"/>
        <end position="190"/>
    </location>
</feature>
<organism evidence="3 4">
    <name type="scientific">Neofusicoccum ribis</name>
    <dbReference type="NCBI Taxonomy" id="45134"/>
    <lineage>
        <taxon>Eukaryota</taxon>
        <taxon>Fungi</taxon>
        <taxon>Dikarya</taxon>
        <taxon>Ascomycota</taxon>
        <taxon>Pezizomycotina</taxon>
        <taxon>Dothideomycetes</taxon>
        <taxon>Dothideomycetes incertae sedis</taxon>
        <taxon>Botryosphaeriales</taxon>
        <taxon>Botryosphaeriaceae</taxon>
        <taxon>Neofusicoccum</taxon>
    </lineage>
</organism>
<sequence length="192" mass="21336">MVAVRQVKSFGRPSKRDFVKVNEELKENSSQPRKDETWLFSSDGTYKREEWLNKLNYAQDLVVVAPVSKDPDPLATVFGDWRPNFSFLKSGFGKYWKPTISSRARDHTLVTGFDALSIAVLLVLPIALCYIILIRTDGNKAYGICIAVIFAFMLIFATCMPALGSDPTRNEILAATSGYCAVLVVFLGGLSQ</sequence>
<dbReference type="EMBL" id="JAJVDC020000073">
    <property type="protein sequence ID" value="KAL1627267.1"/>
    <property type="molecule type" value="Genomic_DNA"/>
</dbReference>
<evidence type="ECO:0000256" key="1">
    <source>
        <dbReference type="SAM" id="Phobius"/>
    </source>
</evidence>
<name>A0ABR3SQS6_9PEZI</name>
<evidence type="ECO:0000313" key="4">
    <source>
        <dbReference type="Proteomes" id="UP001521116"/>
    </source>
</evidence>
<accession>A0ABR3SQS6</accession>
<evidence type="ECO:0000259" key="2">
    <source>
        <dbReference type="Pfam" id="PF20237"/>
    </source>
</evidence>
<comment type="caution">
    <text evidence="3">The sequence shown here is derived from an EMBL/GenBank/DDBJ whole genome shotgun (WGS) entry which is preliminary data.</text>
</comment>
<protein>
    <recommendedName>
        <fullName evidence="2">DUF6594 domain-containing protein</fullName>
    </recommendedName>
</protein>
<proteinExistence type="predicted"/>